<dbReference type="Gene3D" id="1.10.10.2830">
    <property type="match status" value="1"/>
</dbReference>
<protein>
    <submittedName>
        <fullName evidence="3">ParB N-terminal domain-containing protein</fullName>
    </submittedName>
</protein>
<evidence type="ECO:0000259" key="2">
    <source>
        <dbReference type="SMART" id="SM00470"/>
    </source>
</evidence>
<accession>A0A7X3MIG7</accession>
<dbReference type="SMART" id="SM00470">
    <property type="entry name" value="ParB"/>
    <property type="match status" value="1"/>
</dbReference>
<sequence>MARFGINDLIDIKKKESESGTVNAYKEIWLNPRDVKPSESNFYSQENIEELADSFLAVGQQQPMVLARVNGEFCIVIGHRRNLANIKNLERGYREYEKVRYLYKDMTPAMLELSLLMGNAYNRELTGWEKSQQAKRLKEALIRAKKEDGLKIPGKLRDVVAELMNESSTNIARMECISNHATSEISEEFKKGNLGISAAYEAAKLPPDEQREIAKQASKDGGIKTKEVIQRAMKKREGKDNRKDKGFSVVQKQDTESLAQEKEEIREDDSVSKREMKETEQAVKGRNIRPFKKLNRHQEILREWGRERVSLTVIPQTVTEAMQKVSGSDTSKEAWTDVEWAVFLTRVIMNRADCVSEGDLYLLHDIMIRCQGGE</sequence>
<feature type="domain" description="ParB-like N-terminal" evidence="2">
    <location>
        <begin position="28"/>
        <end position="123"/>
    </location>
</feature>
<comment type="caution">
    <text evidence="3">The sequence shown here is derived from an EMBL/GenBank/DDBJ whole genome shotgun (WGS) entry which is preliminary data.</text>
</comment>
<dbReference type="InterPro" id="IPR036086">
    <property type="entry name" value="ParB/Sulfiredoxin_sf"/>
</dbReference>
<dbReference type="AlphaFoldDB" id="A0A7X3MIG7"/>
<feature type="compositionally biased region" description="Basic and acidic residues" evidence="1">
    <location>
        <begin position="253"/>
        <end position="277"/>
    </location>
</feature>
<feature type="region of interest" description="Disordered" evidence="1">
    <location>
        <begin position="234"/>
        <end position="277"/>
    </location>
</feature>
<gene>
    <name evidence="3" type="ORF">GN277_17070</name>
</gene>
<name>A0A7X3MIG7_9FIRM</name>
<reference evidence="3 4" key="1">
    <citation type="submission" date="2019-12" db="EMBL/GenBank/DDBJ databases">
        <title>Sporaefaciens musculi gen. nov., sp. nov., a novel bacterium isolated from the caecum of an obese mouse.</title>
        <authorList>
            <person name="Rasmussen T.S."/>
            <person name="Streidl T."/>
            <person name="Hitch T.C.A."/>
            <person name="Wortmann E."/>
            <person name="Deptula P."/>
            <person name="Hansen M."/>
            <person name="Nielsen D.S."/>
            <person name="Clavel T."/>
            <person name="Vogensen F.K."/>
        </authorList>
    </citation>
    <scope>NUCLEOTIDE SEQUENCE [LARGE SCALE GENOMIC DNA]</scope>
    <source>
        <strain evidence="3 4">WCA-9-b2</strain>
    </source>
</reference>
<dbReference type="GO" id="GO:0007059">
    <property type="term" value="P:chromosome segregation"/>
    <property type="evidence" value="ECO:0007669"/>
    <property type="project" value="TreeGrafter"/>
</dbReference>
<organism evidence="3 4">
    <name type="scientific">Sporofaciens musculi</name>
    <dbReference type="NCBI Taxonomy" id="2681861"/>
    <lineage>
        <taxon>Bacteria</taxon>
        <taxon>Bacillati</taxon>
        <taxon>Bacillota</taxon>
        <taxon>Clostridia</taxon>
        <taxon>Lachnospirales</taxon>
        <taxon>Lachnospiraceae</taxon>
        <taxon>Sporofaciens</taxon>
    </lineage>
</organism>
<dbReference type="CDD" id="cd16387">
    <property type="entry name" value="ParB_N_Srx"/>
    <property type="match status" value="1"/>
</dbReference>
<dbReference type="EMBL" id="WUQX01000001">
    <property type="protein sequence ID" value="MXP77028.1"/>
    <property type="molecule type" value="Genomic_DNA"/>
</dbReference>
<dbReference type="Proteomes" id="UP000460412">
    <property type="component" value="Unassembled WGS sequence"/>
</dbReference>
<dbReference type="Pfam" id="PF02195">
    <property type="entry name" value="ParB_N"/>
    <property type="match status" value="1"/>
</dbReference>
<evidence type="ECO:0000313" key="3">
    <source>
        <dbReference type="EMBL" id="MXP77028.1"/>
    </source>
</evidence>
<proteinExistence type="predicted"/>
<feature type="compositionally biased region" description="Basic and acidic residues" evidence="1">
    <location>
        <begin position="234"/>
        <end position="246"/>
    </location>
</feature>
<dbReference type="InterPro" id="IPR050336">
    <property type="entry name" value="Chromosome_partition/occlusion"/>
</dbReference>
<evidence type="ECO:0000313" key="4">
    <source>
        <dbReference type="Proteomes" id="UP000460412"/>
    </source>
</evidence>
<dbReference type="SUPFAM" id="SSF110849">
    <property type="entry name" value="ParB/Sulfiredoxin"/>
    <property type="match status" value="1"/>
</dbReference>
<dbReference type="PANTHER" id="PTHR33375">
    <property type="entry name" value="CHROMOSOME-PARTITIONING PROTEIN PARB-RELATED"/>
    <property type="match status" value="1"/>
</dbReference>
<dbReference type="InterPro" id="IPR003115">
    <property type="entry name" value="ParB_N"/>
</dbReference>
<dbReference type="RefSeq" id="WP_159752065.1">
    <property type="nucleotide sequence ID" value="NZ_WUQX01000001.1"/>
</dbReference>
<keyword evidence="4" id="KW-1185">Reference proteome</keyword>
<evidence type="ECO:0000256" key="1">
    <source>
        <dbReference type="SAM" id="MobiDB-lite"/>
    </source>
</evidence>
<dbReference type="Gene3D" id="3.90.1530.30">
    <property type="match status" value="1"/>
</dbReference>
<dbReference type="GO" id="GO:0005694">
    <property type="term" value="C:chromosome"/>
    <property type="evidence" value="ECO:0007669"/>
    <property type="project" value="TreeGrafter"/>
</dbReference>
<dbReference type="PANTHER" id="PTHR33375:SF1">
    <property type="entry name" value="CHROMOSOME-PARTITIONING PROTEIN PARB-RELATED"/>
    <property type="match status" value="1"/>
</dbReference>